<organism evidence="2 3">
    <name type="scientific">Bacillus cereus TIAC219</name>
    <dbReference type="NCBI Taxonomy" id="718222"/>
    <lineage>
        <taxon>Bacteria</taxon>
        <taxon>Bacillati</taxon>
        <taxon>Bacillota</taxon>
        <taxon>Bacilli</taxon>
        <taxon>Bacillales</taxon>
        <taxon>Bacillaceae</taxon>
        <taxon>Bacillus</taxon>
        <taxon>Bacillus cereus group</taxon>
    </lineage>
</organism>
<gene>
    <name evidence="2" type="ORF">IAY_06387</name>
</gene>
<protein>
    <recommendedName>
        <fullName evidence="1">PBSX phage terminase small subunit-like N-terminal domain-containing protein</fullName>
    </recommendedName>
</protein>
<dbReference type="Proteomes" id="UP000014060">
    <property type="component" value="Unassembled WGS sequence"/>
</dbReference>
<evidence type="ECO:0000313" key="3">
    <source>
        <dbReference type="Proteomes" id="UP000014060"/>
    </source>
</evidence>
<feature type="domain" description="PBSX phage terminase small subunit-like N-terminal" evidence="1">
    <location>
        <begin position="1"/>
        <end position="55"/>
    </location>
</feature>
<dbReference type="InterPro" id="IPR018925">
    <property type="entry name" value="XtmA-like_N"/>
</dbReference>
<comment type="caution">
    <text evidence="2">The sequence shown here is derived from an EMBL/GenBank/DDBJ whole genome shotgun (WGS) entry which is preliminary data.</text>
</comment>
<accession>A0ABC9SQ32</accession>
<proteinExistence type="predicted"/>
<evidence type="ECO:0000259" key="1">
    <source>
        <dbReference type="Pfam" id="PF10668"/>
    </source>
</evidence>
<dbReference type="EMBL" id="AHCJ01000090">
    <property type="protein sequence ID" value="EOQ57624.1"/>
    <property type="molecule type" value="Genomic_DNA"/>
</dbReference>
<evidence type="ECO:0000313" key="2">
    <source>
        <dbReference type="EMBL" id="EOQ57624.1"/>
    </source>
</evidence>
<sequence>MARQRSPDRNKAYEIFKEHNGDITNRKIAELLSTSEKTVNEKTVGGWKSKDGWMDR</sequence>
<reference evidence="2 3" key="1">
    <citation type="submission" date="2013-01" db="EMBL/GenBank/DDBJ databases">
        <title>The Genome Sequence of Bacillus cereus TIAC219.</title>
        <authorList>
            <consortium name="The Broad Institute Genome Sequencing Platform"/>
            <consortium name="The Broad Institute Genome Sequencing Center for Infectious Disease"/>
            <person name="Feldgarden M."/>
            <person name="Van der Auwera G.A."/>
            <person name="Mahillon J."/>
            <person name="Duprez V."/>
            <person name="Timmery S."/>
            <person name="Mattelet C."/>
            <person name="Dierick K."/>
            <person name="Sun M."/>
            <person name="Yu Z."/>
            <person name="Zhu L."/>
            <person name="Hu X."/>
            <person name="Shank E.B."/>
            <person name="Swiecicka I."/>
            <person name="Hansen B.M."/>
            <person name="Andrup L."/>
            <person name="Walker B."/>
            <person name="Young S.K."/>
            <person name="Zeng Q."/>
            <person name="Gargeya S."/>
            <person name="Fitzgerald M."/>
            <person name="Haas B."/>
            <person name="Abouelleil A."/>
            <person name="Alvarado L."/>
            <person name="Arachchi H.M."/>
            <person name="Berlin A.M."/>
            <person name="Chapman S.B."/>
            <person name="Dewar J."/>
            <person name="Goldberg J."/>
            <person name="Griggs A."/>
            <person name="Gujja S."/>
            <person name="Hansen M."/>
            <person name="Howarth C."/>
            <person name="Imamovic A."/>
            <person name="Larimer J."/>
            <person name="McCowan C."/>
            <person name="Murphy C."/>
            <person name="Neiman D."/>
            <person name="Pearson M."/>
            <person name="Priest M."/>
            <person name="Roberts A."/>
            <person name="Saif S."/>
            <person name="Shea T."/>
            <person name="Sisk P."/>
            <person name="Sykes S."/>
            <person name="Wortman J."/>
            <person name="Nusbaum C."/>
            <person name="Birren B."/>
        </authorList>
    </citation>
    <scope>NUCLEOTIDE SEQUENCE [LARGE SCALE GENOMIC DNA]</scope>
    <source>
        <strain evidence="2 3">TIAC219</strain>
    </source>
</reference>
<name>A0ABC9SQ32_BACCE</name>
<dbReference type="Pfam" id="PF10668">
    <property type="entry name" value="Phage_terminase"/>
    <property type="match status" value="1"/>
</dbReference>
<dbReference type="AlphaFoldDB" id="A0ABC9SQ32"/>